<keyword evidence="2" id="KW-1185">Reference proteome</keyword>
<dbReference type="NCBIfam" id="NF006743">
    <property type="entry name" value="PRK09270.1-2"/>
    <property type="match status" value="1"/>
</dbReference>
<protein>
    <submittedName>
        <fullName evidence="1">Nucleoside/nucleotide kinase family protein</fullName>
    </submittedName>
</protein>
<dbReference type="GO" id="GO:0016301">
    <property type="term" value="F:kinase activity"/>
    <property type="evidence" value="ECO:0007669"/>
    <property type="project" value="UniProtKB-KW"/>
</dbReference>
<sequence length="264" mass="29382">MNRFCARRRITLPRSPPRHRPARCRRPKLDPHRATGALTRGAVAVSEPIVHQFSLAQLVEKARTLAVPGERHILGITGAPGTGKSTVAALVVEALGPDLATLVPMDGFHLSNAVLEDLGRRGHKGAHDTFDDFGYAVLLRLLRHQIGTPRSHTGLPIYAPEFRRDLEESVGSAIPISAATPLIVTEGNYLLLERNSWPDARQMMDEVWFLDLADETRRERLILRHETVGKTHAEAELWAWGSDQRNAALIESTRDRADFVVRLV</sequence>
<comment type="caution">
    <text evidence="1">The sequence shown here is derived from an EMBL/GenBank/DDBJ whole genome shotgun (WGS) entry which is preliminary data.</text>
</comment>
<dbReference type="OrthoDB" id="3192509at2"/>
<proteinExistence type="predicted"/>
<accession>A0A4Y8KWJ4</accession>
<name>A0A4Y8KWJ4_9MICO</name>
<dbReference type="Gene3D" id="3.40.50.300">
    <property type="entry name" value="P-loop containing nucleotide triphosphate hydrolases"/>
    <property type="match status" value="1"/>
</dbReference>
<keyword evidence="1" id="KW-0418">Kinase</keyword>
<gene>
    <name evidence="1" type="ORF">E3T53_00295</name>
</gene>
<dbReference type="InterPro" id="IPR027417">
    <property type="entry name" value="P-loop_NTPase"/>
</dbReference>
<organism evidence="1 2">
    <name type="scientific">Cryobacterium psychrophilum</name>
    <dbReference type="NCBI Taxonomy" id="41988"/>
    <lineage>
        <taxon>Bacteria</taxon>
        <taxon>Bacillati</taxon>
        <taxon>Actinomycetota</taxon>
        <taxon>Actinomycetes</taxon>
        <taxon>Micrococcales</taxon>
        <taxon>Microbacteriaceae</taxon>
        <taxon>Cryobacterium</taxon>
    </lineage>
</organism>
<evidence type="ECO:0000313" key="2">
    <source>
        <dbReference type="Proteomes" id="UP000298218"/>
    </source>
</evidence>
<dbReference type="Proteomes" id="UP000298218">
    <property type="component" value="Unassembled WGS sequence"/>
</dbReference>
<dbReference type="EMBL" id="SOHQ01000001">
    <property type="protein sequence ID" value="TFD82355.1"/>
    <property type="molecule type" value="Genomic_DNA"/>
</dbReference>
<dbReference type="SUPFAM" id="SSF52540">
    <property type="entry name" value="P-loop containing nucleoside triphosphate hydrolases"/>
    <property type="match status" value="1"/>
</dbReference>
<evidence type="ECO:0000313" key="1">
    <source>
        <dbReference type="EMBL" id="TFD82355.1"/>
    </source>
</evidence>
<reference evidence="1 2" key="1">
    <citation type="submission" date="2019-03" db="EMBL/GenBank/DDBJ databases">
        <title>Genomics of glacier-inhabiting Cryobacterium strains.</title>
        <authorList>
            <person name="Liu Q."/>
            <person name="Xin Y.-H."/>
        </authorList>
    </citation>
    <scope>NUCLEOTIDE SEQUENCE [LARGE SCALE GENOMIC DNA]</scope>
    <source>
        <strain evidence="1 2">CGMCC 1.4292</strain>
    </source>
</reference>
<dbReference type="AlphaFoldDB" id="A0A4Y8KWJ4"/>
<keyword evidence="1" id="KW-0808">Transferase</keyword>
<dbReference type="PANTHER" id="PTHR10285">
    <property type="entry name" value="URIDINE KINASE"/>
    <property type="match status" value="1"/>
</dbReference>